<comment type="caution">
    <text evidence="2">The sequence shown here is derived from an EMBL/GenBank/DDBJ whole genome shotgun (WGS) entry which is preliminary data.</text>
</comment>
<protein>
    <submittedName>
        <fullName evidence="2">Uncharacterized protein</fullName>
    </submittedName>
</protein>
<proteinExistence type="predicted"/>
<organism evidence="2 3">
    <name type="scientific">Ridgeia piscesae</name>
    <name type="common">Tubeworm</name>
    <dbReference type="NCBI Taxonomy" id="27915"/>
    <lineage>
        <taxon>Eukaryota</taxon>
        <taxon>Metazoa</taxon>
        <taxon>Spiralia</taxon>
        <taxon>Lophotrochozoa</taxon>
        <taxon>Annelida</taxon>
        <taxon>Polychaeta</taxon>
        <taxon>Sedentaria</taxon>
        <taxon>Canalipalpata</taxon>
        <taxon>Sabellida</taxon>
        <taxon>Siboglinidae</taxon>
        <taxon>Ridgeia</taxon>
    </lineage>
</organism>
<dbReference type="Proteomes" id="UP001209878">
    <property type="component" value="Unassembled WGS sequence"/>
</dbReference>
<evidence type="ECO:0000313" key="2">
    <source>
        <dbReference type="EMBL" id="KAK2176869.1"/>
    </source>
</evidence>
<keyword evidence="1" id="KW-0812">Transmembrane</keyword>
<keyword evidence="1" id="KW-0472">Membrane</keyword>
<name>A0AAD9KSJ0_RIDPI</name>
<keyword evidence="1" id="KW-1133">Transmembrane helix</keyword>
<sequence length="105" mass="11924">MWCRRACQPPSTPNGSVVSTIDKGKIIWPIKREKVRVTDMRAQHTRTDGVIKLRRHPSHIRWSDDRTSSNASLAIKKEIVCKLLLVWLVLSGVLCVYSSVRPVSC</sequence>
<gene>
    <name evidence="2" type="ORF">NP493_625g01053</name>
</gene>
<dbReference type="EMBL" id="JAODUO010000634">
    <property type="protein sequence ID" value="KAK2176869.1"/>
    <property type="molecule type" value="Genomic_DNA"/>
</dbReference>
<dbReference type="AlphaFoldDB" id="A0AAD9KSJ0"/>
<evidence type="ECO:0000313" key="3">
    <source>
        <dbReference type="Proteomes" id="UP001209878"/>
    </source>
</evidence>
<reference evidence="2" key="1">
    <citation type="journal article" date="2023" name="Mol. Biol. Evol.">
        <title>Third-Generation Sequencing Reveals the Adaptive Role of the Epigenome in Three Deep-Sea Polychaetes.</title>
        <authorList>
            <person name="Perez M."/>
            <person name="Aroh O."/>
            <person name="Sun Y."/>
            <person name="Lan Y."/>
            <person name="Juniper S.K."/>
            <person name="Young C.R."/>
            <person name="Angers B."/>
            <person name="Qian P.Y."/>
        </authorList>
    </citation>
    <scope>NUCLEOTIDE SEQUENCE</scope>
    <source>
        <strain evidence="2">R07B-5</strain>
    </source>
</reference>
<feature type="transmembrane region" description="Helical" evidence="1">
    <location>
        <begin position="79"/>
        <end position="100"/>
    </location>
</feature>
<keyword evidence="3" id="KW-1185">Reference proteome</keyword>
<evidence type="ECO:0000256" key="1">
    <source>
        <dbReference type="SAM" id="Phobius"/>
    </source>
</evidence>
<accession>A0AAD9KSJ0</accession>